<dbReference type="InterPro" id="IPR038883">
    <property type="entry name" value="AN11006-like"/>
</dbReference>
<feature type="compositionally biased region" description="Low complexity" evidence="1">
    <location>
        <begin position="1"/>
        <end position="12"/>
    </location>
</feature>
<dbReference type="PANTHER" id="PTHR42085">
    <property type="entry name" value="F-BOX DOMAIN-CONTAINING PROTEIN"/>
    <property type="match status" value="1"/>
</dbReference>
<name>A0A6A5RN34_9PLEO</name>
<dbReference type="Proteomes" id="UP000800082">
    <property type="component" value="Unassembled WGS sequence"/>
</dbReference>
<evidence type="ECO:0008006" key="4">
    <source>
        <dbReference type="Google" id="ProtNLM"/>
    </source>
</evidence>
<dbReference type="RefSeq" id="XP_033448786.1">
    <property type="nucleotide sequence ID" value="XM_033592475.1"/>
</dbReference>
<dbReference type="OrthoDB" id="3645052at2759"/>
<dbReference type="EMBL" id="ML978968">
    <property type="protein sequence ID" value="KAF1928538.1"/>
    <property type="molecule type" value="Genomic_DNA"/>
</dbReference>
<protein>
    <recommendedName>
        <fullName evidence="4">F-box domain-containing protein</fullName>
    </recommendedName>
</protein>
<dbReference type="GeneID" id="54350143"/>
<feature type="region of interest" description="Disordered" evidence="1">
    <location>
        <begin position="1"/>
        <end position="29"/>
    </location>
</feature>
<organism evidence="2 3">
    <name type="scientific">Didymella exigua CBS 183.55</name>
    <dbReference type="NCBI Taxonomy" id="1150837"/>
    <lineage>
        <taxon>Eukaryota</taxon>
        <taxon>Fungi</taxon>
        <taxon>Dikarya</taxon>
        <taxon>Ascomycota</taxon>
        <taxon>Pezizomycotina</taxon>
        <taxon>Dothideomycetes</taxon>
        <taxon>Pleosporomycetidae</taxon>
        <taxon>Pleosporales</taxon>
        <taxon>Pleosporineae</taxon>
        <taxon>Didymellaceae</taxon>
        <taxon>Didymella</taxon>
    </lineage>
</organism>
<evidence type="ECO:0000313" key="2">
    <source>
        <dbReference type="EMBL" id="KAF1928538.1"/>
    </source>
</evidence>
<proteinExistence type="predicted"/>
<accession>A0A6A5RN34</accession>
<evidence type="ECO:0000313" key="3">
    <source>
        <dbReference type="Proteomes" id="UP000800082"/>
    </source>
</evidence>
<evidence type="ECO:0000256" key="1">
    <source>
        <dbReference type="SAM" id="MobiDB-lite"/>
    </source>
</evidence>
<keyword evidence="3" id="KW-1185">Reference proteome</keyword>
<gene>
    <name evidence="2" type="ORF">M421DRAFT_420418</name>
</gene>
<dbReference type="AlphaFoldDB" id="A0A6A5RN34"/>
<reference evidence="2" key="1">
    <citation type="journal article" date="2020" name="Stud. Mycol.">
        <title>101 Dothideomycetes genomes: a test case for predicting lifestyles and emergence of pathogens.</title>
        <authorList>
            <person name="Haridas S."/>
            <person name="Albert R."/>
            <person name="Binder M."/>
            <person name="Bloem J."/>
            <person name="Labutti K."/>
            <person name="Salamov A."/>
            <person name="Andreopoulos B."/>
            <person name="Baker S."/>
            <person name="Barry K."/>
            <person name="Bills G."/>
            <person name="Bluhm B."/>
            <person name="Cannon C."/>
            <person name="Castanera R."/>
            <person name="Culley D."/>
            <person name="Daum C."/>
            <person name="Ezra D."/>
            <person name="Gonzalez J."/>
            <person name="Henrissat B."/>
            <person name="Kuo A."/>
            <person name="Liang C."/>
            <person name="Lipzen A."/>
            <person name="Lutzoni F."/>
            <person name="Magnuson J."/>
            <person name="Mondo S."/>
            <person name="Nolan M."/>
            <person name="Ohm R."/>
            <person name="Pangilinan J."/>
            <person name="Park H.-J."/>
            <person name="Ramirez L."/>
            <person name="Alfaro M."/>
            <person name="Sun H."/>
            <person name="Tritt A."/>
            <person name="Yoshinaga Y."/>
            <person name="Zwiers L.-H."/>
            <person name="Turgeon B."/>
            <person name="Goodwin S."/>
            <person name="Spatafora J."/>
            <person name="Crous P."/>
            <person name="Grigoriev I."/>
        </authorList>
    </citation>
    <scope>NUCLEOTIDE SEQUENCE</scope>
    <source>
        <strain evidence="2">CBS 183.55</strain>
    </source>
</reference>
<dbReference type="PANTHER" id="PTHR42085:SF1">
    <property type="entry name" value="F-BOX DOMAIN-CONTAINING PROTEIN"/>
    <property type="match status" value="1"/>
</dbReference>
<sequence>MVNHTDTATAHEAAAHRRGKITERNQQQSPLLRLPPELRDMVYAYAFDTAQIDAVSIDLTDPCSKWRPRVIETGGPLLLACSQTFNEVTRFKKTYLHIRCHDMGWYCIPWLPDAKLNAIRSITFEGHIRSQCIYIAALGSKHARGPWGMFLMRAEHSRQRGSKPAVYFPSLQIIYIDGITENASPTELVREIRKKDISIQIRFTQECEDESARIIRAQKDMVRDLFEESKATLAMREGKAIARRHLAQRRSRQ</sequence>